<dbReference type="Proteomes" id="UP000887567">
    <property type="component" value="Unplaced"/>
</dbReference>
<comment type="subcellular location">
    <subcellularLocation>
        <location evidence="1">Endomembrane system</location>
        <topology evidence="1">Multi-pass membrane protein</topology>
    </subcellularLocation>
</comment>
<evidence type="ECO:0008006" key="14">
    <source>
        <dbReference type="Google" id="ProtNLM"/>
    </source>
</evidence>
<proteinExistence type="inferred from homology"/>
<dbReference type="AlphaFoldDB" id="A0A913WSC8"/>
<feature type="transmembrane region" description="Helical" evidence="11">
    <location>
        <begin position="558"/>
        <end position="577"/>
    </location>
</feature>
<organism evidence="12 13">
    <name type="scientific">Exaiptasia diaphana</name>
    <name type="common">Tropical sea anemone</name>
    <name type="synonym">Aiptasia pulchella</name>
    <dbReference type="NCBI Taxonomy" id="2652724"/>
    <lineage>
        <taxon>Eukaryota</taxon>
        <taxon>Metazoa</taxon>
        <taxon>Cnidaria</taxon>
        <taxon>Anthozoa</taxon>
        <taxon>Hexacorallia</taxon>
        <taxon>Actiniaria</taxon>
        <taxon>Aiptasiidae</taxon>
        <taxon>Exaiptasia</taxon>
    </lineage>
</organism>
<keyword evidence="7" id="KW-0325">Glycoprotein</keyword>
<reference evidence="12" key="1">
    <citation type="submission" date="2022-11" db="UniProtKB">
        <authorList>
            <consortium name="EnsemblMetazoa"/>
        </authorList>
    </citation>
    <scope>IDENTIFICATION</scope>
</reference>
<evidence type="ECO:0000313" key="12">
    <source>
        <dbReference type="EnsemblMetazoa" id="XP_020893370.1"/>
    </source>
</evidence>
<keyword evidence="13" id="KW-1185">Reference proteome</keyword>
<dbReference type="RefSeq" id="XP_020893370.1">
    <property type="nucleotide sequence ID" value="XM_021037711.1"/>
</dbReference>
<feature type="binding site" evidence="9">
    <location>
        <begin position="275"/>
        <end position="279"/>
    </location>
    <ligand>
        <name>ATP</name>
        <dbReference type="ChEBI" id="CHEBI:30616"/>
    </ligand>
</feature>
<evidence type="ECO:0000256" key="1">
    <source>
        <dbReference type="ARBA" id="ARBA00004127"/>
    </source>
</evidence>
<dbReference type="Gene3D" id="3.30.420.150">
    <property type="entry name" value="Exopolyphosphatase. Domain 2"/>
    <property type="match status" value="1"/>
</dbReference>
<evidence type="ECO:0000256" key="2">
    <source>
        <dbReference type="ARBA" id="ARBA00009283"/>
    </source>
</evidence>
<feature type="transmembrane region" description="Helical" evidence="11">
    <location>
        <begin position="50"/>
        <end position="68"/>
    </location>
</feature>
<dbReference type="OMA" id="ENPFHRH"/>
<dbReference type="GO" id="GO:0004382">
    <property type="term" value="F:GDP phosphatase activity"/>
    <property type="evidence" value="ECO:0007669"/>
    <property type="project" value="TreeGrafter"/>
</dbReference>
<evidence type="ECO:0000256" key="5">
    <source>
        <dbReference type="ARBA" id="ARBA00022989"/>
    </source>
</evidence>
<dbReference type="GO" id="GO:0017111">
    <property type="term" value="F:ribonucleoside triphosphate phosphatase activity"/>
    <property type="evidence" value="ECO:0007669"/>
    <property type="project" value="TreeGrafter"/>
</dbReference>
<dbReference type="KEGG" id="epa:110232499"/>
<evidence type="ECO:0000256" key="3">
    <source>
        <dbReference type="ARBA" id="ARBA00022692"/>
    </source>
</evidence>
<dbReference type="EnsemblMetazoa" id="XM_021037711.1">
    <property type="protein sequence ID" value="XP_020893370.1"/>
    <property type="gene ID" value="LOC110232499"/>
</dbReference>
<dbReference type="PANTHER" id="PTHR11782:SF121">
    <property type="entry name" value="NUCLEOSIDE-DIPHOSPHATASE MIG-23"/>
    <property type="match status" value="1"/>
</dbReference>
<protein>
    <recommendedName>
        <fullName evidence="14">Apyrase</fullName>
    </recommendedName>
</protein>
<dbReference type="PANTHER" id="PTHR11782">
    <property type="entry name" value="ADENOSINE/GUANOSINE DIPHOSPHATASE"/>
    <property type="match status" value="1"/>
</dbReference>
<dbReference type="Pfam" id="PF01150">
    <property type="entry name" value="GDA1_CD39"/>
    <property type="match status" value="1"/>
</dbReference>
<keyword evidence="3 11" id="KW-0812">Transmembrane</keyword>
<keyword evidence="9" id="KW-0067">ATP-binding</keyword>
<sequence>MVGRISFRWLALPSFIRGHFFHSTHQVIDNQTGIITRSSFLGTHSGHFKVLILVLIAIIFLVSLYFTMDFKKQRIHRRMNLGAPAEHNLVSEYHYGVVIDCGSSGSRVYLYYWPPHNGNRDELLRIKQLRNQRGTPVRMKINPGISTYSTNPSNASEYLKPLLDFAVEHIPKSKHKETPLYILATAGMRLLSKDKQDAILNDLRSDISKQYSFHFTPTHAEIITGKQEGVYSWIGVNYVLGRFDHSLQENPNPLSTEKPTESPRKKTVGALDMGGASAQIAFEVPKSTFVPKDLLSDVNLGCDSHETIHNYRVYVATFLGFGSNAAHHRYIEYVLKNKTLTYDKSSDALLDPCLPLEYHEKGSYKGQAYHMIGTGDYIQCKNNIQPLLNASVYCKSKPCSFNGVYQPSIGKNDEQFYGFSEYWYSMHDVLRIGGQYDAVKMAKAAKGFCSTRWNVLRRRHTQGLYPFADNHRLKYQCFKSAWMTTMLHEGFKFPASYHGLKSAQFIENKEVQWTLGAILYLTRFLPLREIQHNHLHSQYASSKSSYHFLMSYVSEMEFRVVFVICSVVVFAAIVLFFRRLRRMHRSSTYLSLWTQSPKSAVYSMELIPNEEQIPV</sequence>
<feature type="active site" description="Proton acceptor" evidence="8">
    <location>
        <position position="228"/>
    </location>
</feature>
<dbReference type="GO" id="GO:0005524">
    <property type="term" value="F:ATP binding"/>
    <property type="evidence" value="ECO:0007669"/>
    <property type="project" value="UniProtKB-KW"/>
</dbReference>
<dbReference type="GeneID" id="110232499"/>
<evidence type="ECO:0000256" key="8">
    <source>
        <dbReference type="PIRSR" id="PIRSR600407-1"/>
    </source>
</evidence>
<dbReference type="GO" id="GO:0046036">
    <property type="term" value="P:CTP metabolic process"/>
    <property type="evidence" value="ECO:0007669"/>
    <property type="project" value="TreeGrafter"/>
</dbReference>
<evidence type="ECO:0000256" key="9">
    <source>
        <dbReference type="PIRSR" id="PIRSR600407-2"/>
    </source>
</evidence>
<dbReference type="CDD" id="cd24045">
    <property type="entry name" value="ASKHA_NBD_NTPDase4-like"/>
    <property type="match status" value="1"/>
</dbReference>
<dbReference type="GO" id="GO:0016020">
    <property type="term" value="C:membrane"/>
    <property type="evidence" value="ECO:0007669"/>
    <property type="project" value="TreeGrafter"/>
</dbReference>
<keyword evidence="9" id="KW-0547">Nucleotide-binding</keyword>
<name>A0A913WSC8_EXADI</name>
<dbReference type="GO" id="GO:0045134">
    <property type="term" value="F:UDP phosphatase activity"/>
    <property type="evidence" value="ECO:0007669"/>
    <property type="project" value="TreeGrafter"/>
</dbReference>
<evidence type="ECO:0000256" key="6">
    <source>
        <dbReference type="ARBA" id="ARBA00023136"/>
    </source>
</evidence>
<dbReference type="Gene3D" id="3.30.420.40">
    <property type="match status" value="1"/>
</dbReference>
<evidence type="ECO:0000256" key="7">
    <source>
        <dbReference type="ARBA" id="ARBA00023180"/>
    </source>
</evidence>
<dbReference type="OrthoDB" id="6372431at2759"/>
<dbReference type="FunFam" id="3.30.420.150:FF:000003">
    <property type="entry name" value="ectonucleoside triphosphate diphosphohydrolase 7"/>
    <property type="match status" value="1"/>
</dbReference>
<dbReference type="PROSITE" id="PS01238">
    <property type="entry name" value="GDA1_CD39_NTPASE"/>
    <property type="match status" value="1"/>
</dbReference>
<dbReference type="GO" id="GO:0005794">
    <property type="term" value="C:Golgi apparatus"/>
    <property type="evidence" value="ECO:0007669"/>
    <property type="project" value="TreeGrafter"/>
</dbReference>
<dbReference type="GO" id="GO:0006256">
    <property type="term" value="P:UDP catabolic process"/>
    <property type="evidence" value="ECO:0007669"/>
    <property type="project" value="TreeGrafter"/>
</dbReference>
<dbReference type="FunFam" id="3.30.420.40:FF:000057">
    <property type="entry name" value="Ectonucleoside triphosphate diphosphohydrolase 4"/>
    <property type="match status" value="1"/>
</dbReference>
<evidence type="ECO:0000313" key="13">
    <source>
        <dbReference type="Proteomes" id="UP000887567"/>
    </source>
</evidence>
<evidence type="ECO:0000256" key="11">
    <source>
        <dbReference type="SAM" id="Phobius"/>
    </source>
</evidence>
<keyword evidence="6 11" id="KW-0472">Membrane</keyword>
<keyword evidence="4 10" id="KW-0378">Hydrolase</keyword>
<comment type="similarity">
    <text evidence="2 10">Belongs to the GDA1/CD39 NTPase family.</text>
</comment>
<evidence type="ECO:0000256" key="10">
    <source>
        <dbReference type="RuleBase" id="RU003833"/>
    </source>
</evidence>
<evidence type="ECO:0000256" key="4">
    <source>
        <dbReference type="ARBA" id="ARBA00022801"/>
    </source>
</evidence>
<accession>A0A913WSC8</accession>
<keyword evidence="5 11" id="KW-1133">Transmembrane helix</keyword>
<dbReference type="InterPro" id="IPR000407">
    <property type="entry name" value="GDA1_CD39_NTPase"/>
</dbReference>